<evidence type="ECO:0000256" key="5">
    <source>
        <dbReference type="ARBA" id="ARBA00023237"/>
    </source>
</evidence>
<evidence type="ECO:0008006" key="11">
    <source>
        <dbReference type="Google" id="ProtNLM"/>
    </source>
</evidence>
<evidence type="ECO:0000256" key="4">
    <source>
        <dbReference type="ARBA" id="ARBA00023136"/>
    </source>
</evidence>
<accession>A0A0F5JG31</accession>
<organism evidence="9 10">
    <name type="scientific">Parabacteroides goldsteinii DSM 19448 = WAL 12034</name>
    <dbReference type="NCBI Taxonomy" id="927665"/>
    <lineage>
        <taxon>Bacteria</taxon>
        <taxon>Pseudomonadati</taxon>
        <taxon>Bacteroidota</taxon>
        <taxon>Bacteroidia</taxon>
        <taxon>Bacteroidales</taxon>
        <taxon>Tannerellaceae</taxon>
        <taxon>Parabacteroides</taxon>
    </lineage>
</organism>
<dbReference type="Proteomes" id="UP000033047">
    <property type="component" value="Unassembled WGS sequence"/>
</dbReference>
<evidence type="ECO:0000256" key="2">
    <source>
        <dbReference type="ARBA" id="ARBA00006275"/>
    </source>
</evidence>
<evidence type="ECO:0000259" key="7">
    <source>
        <dbReference type="Pfam" id="PF07980"/>
    </source>
</evidence>
<comment type="subcellular location">
    <subcellularLocation>
        <location evidence="1">Cell outer membrane</location>
    </subcellularLocation>
</comment>
<keyword evidence="4" id="KW-0472">Membrane</keyword>
<feature type="domain" description="SusD-like N-terminal" evidence="8">
    <location>
        <begin position="24"/>
        <end position="223"/>
    </location>
</feature>
<gene>
    <name evidence="9" type="ORF">HMPREF1535_01432</name>
</gene>
<sequence>MKHLLICCLSFILCMPFTGCMDNFLDLYPEDKISSANFPENEAEVKLLLNGVYSQLRETTVFDQGLFGFGVTDGATPNAFSWGTEEIFNKLGAGRLSSSDGGIVTYRWTRCYEIISRANYLLSVLDLVEMPAESKKMYSGETHFLRGLAYSILAETYGGVPILLTTKLSTEEARNLKRASVEETWQQVLDDYDVAITNLSANAPENGRVTKGAALGLKMRAYLYQGKYKEVLACVEQIDALNKYGLFHSYEGLFDPANENNKEVLFDIQYIEGQNSQGTYLDQYCGTGTGSWTRGSRYVPTDDLVEAYETIDGSPIDPENPYENRDPRLHFTVVLPGSYILGHRFPNYLYPGGAFNHAGNRLKHLSTRKYRIQDESKLPPAGQSYINDIVLRYADVLLSKAEAIIETNGNVAEAIAILNRIRTERDDVKISLLPTSMSREEARERVRHERRIELALEGRYWADVRRWKIGKNLYPQIIKDHKGSIIETKFPNGYLEYYDLLPIPDKERSLNTKLEQNPGW</sequence>
<dbReference type="SUPFAM" id="SSF48452">
    <property type="entry name" value="TPR-like"/>
    <property type="match status" value="1"/>
</dbReference>
<protein>
    <recommendedName>
        <fullName evidence="11">RagB/SusD domain-containing protein</fullName>
    </recommendedName>
</protein>
<dbReference type="InterPro" id="IPR011990">
    <property type="entry name" value="TPR-like_helical_dom_sf"/>
</dbReference>
<feature type="chain" id="PRO_5002489270" description="RagB/SusD domain-containing protein" evidence="6">
    <location>
        <begin position="22"/>
        <end position="520"/>
    </location>
</feature>
<comment type="caution">
    <text evidence="9">The sequence shown here is derived from an EMBL/GenBank/DDBJ whole genome shotgun (WGS) entry which is preliminary data.</text>
</comment>
<comment type="similarity">
    <text evidence="2">Belongs to the SusD family.</text>
</comment>
<dbReference type="Pfam" id="PF07980">
    <property type="entry name" value="SusD_RagB"/>
    <property type="match status" value="1"/>
</dbReference>
<reference evidence="9 10" key="1">
    <citation type="submission" date="2013-04" db="EMBL/GenBank/DDBJ databases">
        <title>The Genome Sequence of Parabacteroides goldsteinii DSM 19448.</title>
        <authorList>
            <consortium name="The Broad Institute Genomics Platform"/>
            <person name="Earl A."/>
            <person name="Ward D."/>
            <person name="Feldgarden M."/>
            <person name="Gevers D."/>
            <person name="Martens E."/>
            <person name="Sakamoto M."/>
            <person name="Benno Y."/>
            <person name="Song Y."/>
            <person name="Liu C."/>
            <person name="Lee J."/>
            <person name="Bolanos M."/>
            <person name="Vaisanen M.L."/>
            <person name="Finegold S.M."/>
            <person name="Walker B."/>
            <person name="Young S."/>
            <person name="Zeng Q."/>
            <person name="Gargeya S."/>
            <person name="Fitzgerald M."/>
            <person name="Haas B."/>
            <person name="Abouelleil A."/>
            <person name="Allen A.W."/>
            <person name="Alvarado L."/>
            <person name="Arachchi H.M."/>
            <person name="Berlin A.M."/>
            <person name="Chapman S.B."/>
            <person name="Gainer-Dewar J."/>
            <person name="Goldberg J."/>
            <person name="Griggs A."/>
            <person name="Gujja S."/>
            <person name="Hansen M."/>
            <person name="Howarth C."/>
            <person name="Imamovic A."/>
            <person name="Ireland A."/>
            <person name="Larimer J."/>
            <person name="McCowan C."/>
            <person name="Murphy C."/>
            <person name="Pearson M."/>
            <person name="Poon T.W."/>
            <person name="Priest M."/>
            <person name="Roberts A."/>
            <person name="Saif S."/>
            <person name="Shea T."/>
            <person name="Sisk P."/>
            <person name="Sykes S."/>
            <person name="Wortman J."/>
            <person name="Nusbaum C."/>
            <person name="Birren B."/>
        </authorList>
    </citation>
    <scope>NUCLEOTIDE SEQUENCE [LARGE SCALE GENOMIC DNA]</scope>
    <source>
        <strain evidence="9 10">DSM 19448</strain>
    </source>
</reference>
<evidence type="ECO:0000256" key="1">
    <source>
        <dbReference type="ARBA" id="ARBA00004442"/>
    </source>
</evidence>
<dbReference type="STRING" id="927665.HMPREF1535_01432"/>
<dbReference type="Gene3D" id="1.25.40.390">
    <property type="match status" value="1"/>
</dbReference>
<keyword evidence="3 6" id="KW-0732">Signal</keyword>
<dbReference type="EMBL" id="AQHV01000010">
    <property type="protein sequence ID" value="KKB56781.1"/>
    <property type="molecule type" value="Genomic_DNA"/>
</dbReference>
<feature type="signal peptide" evidence="6">
    <location>
        <begin position="1"/>
        <end position="21"/>
    </location>
</feature>
<proteinExistence type="inferred from homology"/>
<evidence type="ECO:0000313" key="9">
    <source>
        <dbReference type="EMBL" id="KKB56781.1"/>
    </source>
</evidence>
<evidence type="ECO:0000313" key="10">
    <source>
        <dbReference type="Proteomes" id="UP000033047"/>
    </source>
</evidence>
<dbReference type="PATRIC" id="fig|927665.4.peg.1464"/>
<dbReference type="InterPro" id="IPR033985">
    <property type="entry name" value="SusD-like_N"/>
</dbReference>
<dbReference type="RefSeq" id="WP_046145690.1">
    <property type="nucleotide sequence ID" value="NZ_KQ033912.1"/>
</dbReference>
<dbReference type="GO" id="GO:0009279">
    <property type="term" value="C:cell outer membrane"/>
    <property type="evidence" value="ECO:0007669"/>
    <property type="project" value="UniProtKB-SubCell"/>
</dbReference>
<dbReference type="Pfam" id="PF14322">
    <property type="entry name" value="SusD-like_3"/>
    <property type="match status" value="1"/>
</dbReference>
<name>A0A0F5JG31_9BACT</name>
<evidence type="ECO:0000256" key="6">
    <source>
        <dbReference type="SAM" id="SignalP"/>
    </source>
</evidence>
<dbReference type="HOGENOM" id="CLU_015553_1_3_10"/>
<evidence type="ECO:0000259" key="8">
    <source>
        <dbReference type="Pfam" id="PF14322"/>
    </source>
</evidence>
<keyword evidence="5" id="KW-0998">Cell outer membrane</keyword>
<dbReference type="AlphaFoldDB" id="A0A0F5JG31"/>
<dbReference type="CDD" id="cd08977">
    <property type="entry name" value="SusD"/>
    <property type="match status" value="1"/>
</dbReference>
<evidence type="ECO:0000256" key="3">
    <source>
        <dbReference type="ARBA" id="ARBA00022729"/>
    </source>
</evidence>
<feature type="domain" description="RagB/SusD" evidence="7">
    <location>
        <begin position="262"/>
        <end position="520"/>
    </location>
</feature>
<dbReference type="InterPro" id="IPR012944">
    <property type="entry name" value="SusD_RagB_dom"/>
</dbReference>